<dbReference type="GO" id="GO:0006465">
    <property type="term" value="P:signal peptide processing"/>
    <property type="evidence" value="ECO:0007669"/>
    <property type="project" value="InterPro"/>
</dbReference>
<evidence type="ECO:0000259" key="1">
    <source>
        <dbReference type="Pfam" id="PF10502"/>
    </source>
</evidence>
<dbReference type="RefSeq" id="WP_034826022.1">
    <property type="nucleotide sequence ID" value="NZ_AWFA01000016.1"/>
</dbReference>
<dbReference type="Proteomes" id="UP000249123">
    <property type="component" value="Unassembled WGS sequence"/>
</dbReference>
<dbReference type="Pfam" id="PF10502">
    <property type="entry name" value="Peptidase_S26"/>
    <property type="match status" value="1"/>
</dbReference>
<dbReference type="Gene3D" id="2.10.109.10">
    <property type="entry name" value="Umud Fragment, subunit A"/>
    <property type="match status" value="1"/>
</dbReference>
<dbReference type="SUPFAM" id="SSF51306">
    <property type="entry name" value="LexA/Signal peptidase"/>
    <property type="match status" value="1"/>
</dbReference>
<feature type="domain" description="Peptidase S26" evidence="1">
    <location>
        <begin position="7"/>
        <end position="162"/>
    </location>
</feature>
<dbReference type="MEROPS" id="S26.014"/>
<dbReference type="GO" id="GO:0004252">
    <property type="term" value="F:serine-type endopeptidase activity"/>
    <property type="evidence" value="ECO:0007669"/>
    <property type="project" value="InterPro"/>
</dbReference>
<protein>
    <submittedName>
        <fullName evidence="2">Peptidase S26</fullName>
    </submittedName>
</protein>
<comment type="caution">
    <text evidence="2">The sequence shown here is derived from an EMBL/GenBank/DDBJ whole genome shotgun (WGS) entry which is preliminary data.</text>
</comment>
<organism evidence="2 3">
    <name type="scientific">Hyphomonas pacifica</name>
    <dbReference type="NCBI Taxonomy" id="1280941"/>
    <lineage>
        <taxon>Bacteria</taxon>
        <taxon>Pseudomonadati</taxon>
        <taxon>Pseudomonadota</taxon>
        <taxon>Alphaproteobacteria</taxon>
        <taxon>Hyphomonadales</taxon>
        <taxon>Hyphomonadaceae</taxon>
        <taxon>Hyphomonas</taxon>
    </lineage>
</organism>
<sequence>MTRFGYVMTTYFSVLAIGGLAFVHVSPKLIWNASASAPIGLYDVVSDDDLVVGDLVVVDPPKSLAIYLDERGYLPEGVPLLKHIAALPGQRVCRDGAAVAIDDITLAQAQPSDRFGRDLPVWQGCHIVAETELFLLNPSHPDSLDGRYFGALPADAVIGRAVPILTDEDGDGHYVWRADDDADAPENSSDHK</sequence>
<dbReference type="InterPro" id="IPR036286">
    <property type="entry name" value="LexA/Signal_pep-like_sf"/>
</dbReference>
<dbReference type="STRING" id="1280941.HY2_11890"/>
<proteinExistence type="predicted"/>
<gene>
    <name evidence="2" type="ORF">HY3_12805</name>
</gene>
<dbReference type="eggNOG" id="COG4959">
    <property type="taxonomic scope" value="Bacteria"/>
</dbReference>
<evidence type="ECO:0000313" key="3">
    <source>
        <dbReference type="Proteomes" id="UP000249123"/>
    </source>
</evidence>
<reference evidence="2 3" key="1">
    <citation type="submission" date="2013-04" db="EMBL/GenBank/DDBJ databases">
        <title>Hyphomonas sp. T24B3 Genome Sequencing.</title>
        <authorList>
            <person name="Lai Q."/>
            <person name="Shao Z."/>
        </authorList>
    </citation>
    <scope>NUCLEOTIDE SEQUENCE [LARGE SCALE GENOMIC DNA]</scope>
    <source>
        <strain evidence="2 3">T24B3</strain>
    </source>
</reference>
<dbReference type="InterPro" id="IPR019533">
    <property type="entry name" value="Peptidase_S26"/>
</dbReference>
<dbReference type="EMBL" id="AWFB01000019">
    <property type="protein sequence ID" value="RAN33533.1"/>
    <property type="molecule type" value="Genomic_DNA"/>
</dbReference>
<evidence type="ECO:0000313" key="2">
    <source>
        <dbReference type="EMBL" id="RAN33533.1"/>
    </source>
</evidence>
<keyword evidence="3" id="KW-1185">Reference proteome</keyword>
<dbReference type="AlphaFoldDB" id="A0A062U3S4"/>
<name>A0A062U3S4_9PROT</name>
<dbReference type="OrthoDB" id="5360818at2"/>
<accession>A0A062U3S4</accession>